<proteinExistence type="predicted"/>
<dbReference type="EMBL" id="QGKX02001290">
    <property type="protein sequence ID" value="KAF3541468.1"/>
    <property type="molecule type" value="Genomic_DNA"/>
</dbReference>
<organism evidence="2 3">
    <name type="scientific">Brassica cretica</name>
    <name type="common">Mustard</name>
    <dbReference type="NCBI Taxonomy" id="69181"/>
    <lineage>
        <taxon>Eukaryota</taxon>
        <taxon>Viridiplantae</taxon>
        <taxon>Streptophyta</taxon>
        <taxon>Embryophyta</taxon>
        <taxon>Tracheophyta</taxon>
        <taxon>Spermatophyta</taxon>
        <taxon>Magnoliopsida</taxon>
        <taxon>eudicotyledons</taxon>
        <taxon>Gunneridae</taxon>
        <taxon>Pentapetalae</taxon>
        <taxon>rosids</taxon>
        <taxon>malvids</taxon>
        <taxon>Brassicales</taxon>
        <taxon>Brassicaceae</taxon>
        <taxon>Brassiceae</taxon>
        <taxon>Brassica</taxon>
    </lineage>
</organism>
<name>A0A8S9QS03_BRACR</name>
<protein>
    <submittedName>
        <fullName evidence="2">Uncharacterized protein</fullName>
    </submittedName>
</protein>
<dbReference type="Proteomes" id="UP000712600">
    <property type="component" value="Unassembled WGS sequence"/>
</dbReference>
<feature type="region of interest" description="Disordered" evidence="1">
    <location>
        <begin position="50"/>
        <end position="86"/>
    </location>
</feature>
<accession>A0A8S9QS03</accession>
<dbReference type="AlphaFoldDB" id="A0A8S9QS03"/>
<evidence type="ECO:0000313" key="3">
    <source>
        <dbReference type="Proteomes" id="UP000712600"/>
    </source>
</evidence>
<evidence type="ECO:0000313" key="2">
    <source>
        <dbReference type="EMBL" id="KAF3541468.1"/>
    </source>
</evidence>
<evidence type="ECO:0000256" key="1">
    <source>
        <dbReference type="SAM" id="MobiDB-lite"/>
    </source>
</evidence>
<sequence>MKLVFFSRSVRPDDFRVSRLAVDDLHGSLLVNAEVKINCNANLNGRLPRCRPDDLRGSRPDDLRGSRPDDLRGCRPDDLRGSRPDDLRGSRLSQCLMNFHFL</sequence>
<comment type="caution">
    <text evidence="2">The sequence shown here is derived from an EMBL/GenBank/DDBJ whole genome shotgun (WGS) entry which is preliminary data.</text>
</comment>
<reference evidence="2" key="1">
    <citation type="submission" date="2019-12" db="EMBL/GenBank/DDBJ databases">
        <title>Genome sequencing and annotation of Brassica cretica.</title>
        <authorList>
            <person name="Studholme D.J."/>
            <person name="Sarris P."/>
        </authorList>
    </citation>
    <scope>NUCLEOTIDE SEQUENCE</scope>
    <source>
        <strain evidence="2">PFS-109/04</strain>
        <tissue evidence="2">Leaf</tissue>
    </source>
</reference>
<gene>
    <name evidence="2" type="ORF">F2Q69_00021288</name>
</gene>